<feature type="compositionally biased region" description="Polar residues" evidence="3">
    <location>
        <begin position="451"/>
        <end position="464"/>
    </location>
</feature>
<dbReference type="Pfam" id="PF04082">
    <property type="entry name" value="Fungal_trans"/>
    <property type="match status" value="1"/>
</dbReference>
<evidence type="ECO:0000256" key="1">
    <source>
        <dbReference type="ARBA" id="ARBA00004123"/>
    </source>
</evidence>
<dbReference type="GeneID" id="25277421"/>
<dbReference type="GO" id="GO:0005634">
    <property type="term" value="C:nucleus"/>
    <property type="evidence" value="ECO:0007669"/>
    <property type="project" value="UniProtKB-SubCell"/>
</dbReference>
<dbReference type="RefSeq" id="XP_013263505.1">
    <property type="nucleotide sequence ID" value="XM_013408051.1"/>
</dbReference>
<evidence type="ECO:0000259" key="4">
    <source>
        <dbReference type="SMART" id="SM00906"/>
    </source>
</evidence>
<protein>
    <recommendedName>
        <fullName evidence="4">Xylanolytic transcriptional activator regulatory domain-containing protein</fullName>
    </recommendedName>
</protein>
<comment type="subcellular location">
    <subcellularLocation>
        <location evidence="1">Nucleus</location>
    </subcellularLocation>
</comment>
<dbReference type="Proteomes" id="UP000027920">
    <property type="component" value="Unassembled WGS sequence"/>
</dbReference>
<dbReference type="CDD" id="cd12148">
    <property type="entry name" value="fungal_TF_MHR"/>
    <property type="match status" value="1"/>
</dbReference>
<evidence type="ECO:0000313" key="5">
    <source>
        <dbReference type="EMBL" id="KEF60915.1"/>
    </source>
</evidence>
<dbReference type="VEuPathDB" id="FungiDB:A1O9_02479"/>
<dbReference type="InterPro" id="IPR050613">
    <property type="entry name" value="Sec_Metabolite_Reg"/>
</dbReference>
<dbReference type="STRING" id="1182545.A0A072PZ62"/>
<dbReference type="GO" id="GO:0008270">
    <property type="term" value="F:zinc ion binding"/>
    <property type="evidence" value="ECO:0007669"/>
    <property type="project" value="InterPro"/>
</dbReference>
<evidence type="ECO:0000256" key="2">
    <source>
        <dbReference type="ARBA" id="ARBA00023242"/>
    </source>
</evidence>
<dbReference type="HOGENOM" id="CLU_030104_0_0_1"/>
<evidence type="ECO:0000256" key="3">
    <source>
        <dbReference type="SAM" id="MobiDB-lite"/>
    </source>
</evidence>
<feature type="region of interest" description="Disordered" evidence="3">
    <location>
        <begin position="380"/>
        <end position="475"/>
    </location>
</feature>
<dbReference type="GO" id="GO:0003677">
    <property type="term" value="F:DNA binding"/>
    <property type="evidence" value="ECO:0007669"/>
    <property type="project" value="InterPro"/>
</dbReference>
<name>A0A072PZ62_9EURO</name>
<organism evidence="5 6">
    <name type="scientific">Exophiala aquamarina CBS 119918</name>
    <dbReference type="NCBI Taxonomy" id="1182545"/>
    <lineage>
        <taxon>Eukaryota</taxon>
        <taxon>Fungi</taxon>
        <taxon>Dikarya</taxon>
        <taxon>Ascomycota</taxon>
        <taxon>Pezizomycotina</taxon>
        <taxon>Eurotiomycetes</taxon>
        <taxon>Chaetothyriomycetidae</taxon>
        <taxon>Chaetothyriales</taxon>
        <taxon>Herpotrichiellaceae</taxon>
        <taxon>Exophiala</taxon>
    </lineage>
</organism>
<proteinExistence type="predicted"/>
<reference evidence="5 6" key="1">
    <citation type="submission" date="2013-03" db="EMBL/GenBank/DDBJ databases">
        <title>The Genome Sequence of Exophiala aquamarina CBS 119918.</title>
        <authorList>
            <consortium name="The Broad Institute Genomics Platform"/>
            <person name="Cuomo C."/>
            <person name="de Hoog S."/>
            <person name="Gorbushina A."/>
            <person name="Walker B."/>
            <person name="Young S.K."/>
            <person name="Zeng Q."/>
            <person name="Gargeya S."/>
            <person name="Fitzgerald M."/>
            <person name="Haas B."/>
            <person name="Abouelleil A."/>
            <person name="Allen A.W."/>
            <person name="Alvarado L."/>
            <person name="Arachchi H.M."/>
            <person name="Berlin A.M."/>
            <person name="Chapman S.B."/>
            <person name="Gainer-Dewar J."/>
            <person name="Goldberg J."/>
            <person name="Griggs A."/>
            <person name="Gujja S."/>
            <person name="Hansen M."/>
            <person name="Howarth C."/>
            <person name="Imamovic A."/>
            <person name="Ireland A."/>
            <person name="Larimer J."/>
            <person name="McCowan C."/>
            <person name="Murphy C."/>
            <person name="Pearson M."/>
            <person name="Poon T.W."/>
            <person name="Priest M."/>
            <person name="Roberts A."/>
            <person name="Saif S."/>
            <person name="Shea T."/>
            <person name="Sisk P."/>
            <person name="Sykes S."/>
            <person name="Wortman J."/>
            <person name="Nusbaum C."/>
            <person name="Birren B."/>
        </authorList>
    </citation>
    <scope>NUCLEOTIDE SEQUENCE [LARGE SCALE GENOMIC DNA]</scope>
    <source>
        <strain evidence="5 6">CBS 119918</strain>
    </source>
</reference>
<sequence>MLRIAMLDYLREGDEPLEYEGKCHDLASTYRNRFTDCLILADYTHPQESLIEALIMHQYGEYVGSRDARSSVWVLGGMIVRLAMRMGYHQESQPSLPSTPFKTEMRRRAWAFIRQCDILVSFQMGLPSMISSRMLEAPLPRNIHDDDSFNENSVTLPPALPDSEPTQISYLIAKTKLAFGFARALEEITEASTMPWERILEIDRELRHIYDDVPDYYKIGHLSSDDSLVLVSCRFVLSSIHHKSLCVVHSRFLEIARSDYRFIYSRRVCLSSAMSILRFQAIQNQDIPVDGRLRSLTNYQTSLAIHEYLLAATIITADLSSSATDNTANQQPINGVPTRSEMIKALSLSARIFAQMQDQSMEAYKAADVLQMLVKKFEAEDQNSARSPKERQSAEIGRPTGTRPNAIRPGSGSSGRQTTHPGSSLRTTDKSPSMNFSSGLNLGFADDRHTQQPSRGPSRLSQSVHPEMSNPKKMGMEGIANLDPLASWPESHDGSLVTQSSLLTQMFPDFDGSANWMTPEQTDDSSQSIVEDRVPSGAPVSTEANGFNYSAGLSLTDPMSSLWNFSSGTSGGF</sequence>
<dbReference type="EMBL" id="AMGV01000002">
    <property type="protein sequence ID" value="KEF60915.1"/>
    <property type="molecule type" value="Genomic_DNA"/>
</dbReference>
<feature type="domain" description="Xylanolytic transcriptional activator regulatory" evidence="4">
    <location>
        <begin position="72"/>
        <end position="146"/>
    </location>
</feature>
<feature type="compositionally biased region" description="Polar residues" evidence="3">
    <location>
        <begin position="414"/>
        <end position="440"/>
    </location>
</feature>
<keyword evidence="2" id="KW-0539">Nucleus</keyword>
<keyword evidence="6" id="KW-1185">Reference proteome</keyword>
<dbReference type="PANTHER" id="PTHR31001">
    <property type="entry name" value="UNCHARACTERIZED TRANSCRIPTIONAL REGULATORY PROTEIN"/>
    <property type="match status" value="1"/>
</dbReference>
<accession>A0A072PZ62</accession>
<dbReference type="SMART" id="SM00906">
    <property type="entry name" value="Fungal_trans"/>
    <property type="match status" value="1"/>
</dbReference>
<dbReference type="AlphaFoldDB" id="A0A072PZ62"/>
<gene>
    <name evidence="5" type="ORF">A1O9_02479</name>
</gene>
<dbReference type="GO" id="GO:0006351">
    <property type="term" value="P:DNA-templated transcription"/>
    <property type="evidence" value="ECO:0007669"/>
    <property type="project" value="InterPro"/>
</dbReference>
<dbReference type="OrthoDB" id="5579088at2759"/>
<dbReference type="InterPro" id="IPR007219">
    <property type="entry name" value="XnlR_reg_dom"/>
</dbReference>
<dbReference type="PANTHER" id="PTHR31001:SF49">
    <property type="entry name" value="ZN(II)2CYS6 TRANSCRIPTION FACTOR (EUROFUNG)"/>
    <property type="match status" value="1"/>
</dbReference>
<comment type="caution">
    <text evidence="5">The sequence shown here is derived from an EMBL/GenBank/DDBJ whole genome shotgun (WGS) entry which is preliminary data.</text>
</comment>
<evidence type="ECO:0000313" key="6">
    <source>
        <dbReference type="Proteomes" id="UP000027920"/>
    </source>
</evidence>